<dbReference type="InterPro" id="IPR003347">
    <property type="entry name" value="JmjC_dom"/>
</dbReference>
<dbReference type="SUPFAM" id="SSF51197">
    <property type="entry name" value="Clavaminate synthase-like"/>
    <property type="match status" value="1"/>
</dbReference>
<evidence type="ECO:0000313" key="6">
    <source>
        <dbReference type="EMBL" id="EKA60430.1"/>
    </source>
</evidence>
<sequence length="414" mass="44781">MTDPHEAGAPTGCTGLARLTDLAPDDFARAWGREPRHVRADALPAGGALLGIDDVDALLSRRGMRAPFVRVAKEGRTLADADFTRGGGVGAGVRDQVDDTALLRLFADGHTIVLQGLHRTHPPVLALAQELAADLGHPVQANAYVTPAANRGFAAHYDVHDVFVLQTEGTKRWSLHAPVHEHPLRDQPWQDRRSQVEQAAAAEPYLDVTLEPGDVLYVPRGWLHSATALGGVSVHLTIGVHVWHRHHLAEAVLDGTRRALAEQPELRTSLPPGVDVSDPTHLAEHLTAVRAALHTAVDALDDAAVAALLAPKQRAAQRPAPVAPRRDGGCARRRARRPRGRAPRAPARQPRADRGRRRPRQPSRSPPAHDRRGRRGRHVAHGLGRRAGPGARLSPRGRRGGGPCAQRRRVGSRR</sequence>
<comment type="caution">
    <text evidence="6">The sequence shown here is derived from an EMBL/GenBank/DDBJ whole genome shotgun (WGS) entry which is preliminary data.</text>
</comment>
<dbReference type="EMBL" id="ALWX01000060">
    <property type="protein sequence ID" value="EKA60430.1"/>
    <property type="molecule type" value="Genomic_DNA"/>
</dbReference>
<dbReference type="Pfam" id="PF08007">
    <property type="entry name" value="JmjC_2"/>
    <property type="match status" value="1"/>
</dbReference>
<feature type="compositionally biased region" description="Basic residues" evidence="4">
    <location>
        <begin position="371"/>
        <end position="384"/>
    </location>
</feature>
<dbReference type="GO" id="GO:0032453">
    <property type="term" value="F:histone H3K4 demethylase activity"/>
    <property type="evidence" value="ECO:0007669"/>
    <property type="project" value="TreeGrafter"/>
</dbReference>
<protein>
    <submittedName>
        <fullName evidence="6">Cupin superfamily protein</fullName>
    </submittedName>
</protein>
<dbReference type="AlphaFoldDB" id="K1DV80"/>
<dbReference type="eggNOG" id="COG2850">
    <property type="taxonomic scope" value="Bacteria"/>
</dbReference>
<evidence type="ECO:0000256" key="2">
    <source>
        <dbReference type="ARBA" id="ARBA00022723"/>
    </source>
</evidence>
<feature type="compositionally biased region" description="Basic residues" evidence="4">
    <location>
        <begin position="331"/>
        <end position="342"/>
    </location>
</feature>
<name>K1DV80_9MICO</name>
<organism evidence="6 7">
    <name type="scientific">Janibacter hoylei PVAS-1</name>
    <dbReference type="NCBI Taxonomy" id="1210046"/>
    <lineage>
        <taxon>Bacteria</taxon>
        <taxon>Bacillati</taxon>
        <taxon>Actinomycetota</taxon>
        <taxon>Actinomycetes</taxon>
        <taxon>Micrococcales</taxon>
        <taxon>Intrasporangiaceae</taxon>
        <taxon>Janibacter</taxon>
    </lineage>
</organism>
<dbReference type="PANTHER" id="PTHR13096:SF9">
    <property type="entry name" value="BIFUNCTIONAL LYSINE-SPECIFIC DEMETHYLASE AND HISTIDYL-HYDROXYLASE"/>
    <property type="match status" value="1"/>
</dbReference>
<dbReference type="RefSeq" id="WP_007928804.1">
    <property type="nucleotide sequence ID" value="NZ_ALWX01000060.1"/>
</dbReference>
<evidence type="ECO:0000256" key="1">
    <source>
        <dbReference type="ARBA" id="ARBA00001954"/>
    </source>
</evidence>
<keyword evidence="2" id="KW-0479">Metal-binding</keyword>
<comment type="cofactor">
    <cofactor evidence="1">
        <name>Fe(2+)</name>
        <dbReference type="ChEBI" id="CHEBI:29033"/>
    </cofactor>
</comment>
<keyword evidence="3" id="KW-0408">Iron</keyword>
<dbReference type="Proteomes" id="UP000004474">
    <property type="component" value="Unassembled WGS sequence"/>
</dbReference>
<evidence type="ECO:0000256" key="3">
    <source>
        <dbReference type="ARBA" id="ARBA00023004"/>
    </source>
</evidence>
<accession>K1DV80</accession>
<dbReference type="PROSITE" id="PS51184">
    <property type="entry name" value="JMJC"/>
    <property type="match status" value="1"/>
</dbReference>
<dbReference type="OrthoDB" id="9764016at2"/>
<dbReference type="PANTHER" id="PTHR13096">
    <property type="entry name" value="MINA53 MYC INDUCED NUCLEAR ANTIGEN"/>
    <property type="match status" value="1"/>
</dbReference>
<reference evidence="6 7" key="1">
    <citation type="journal article" date="2012" name="J. Bacteriol.">
        <title>Genome Sequence of Janibacter hoylei MTCC8307, Isolated from the Stratospheric Air.</title>
        <authorList>
            <person name="Pawar S.P."/>
            <person name="Dhotre D.P."/>
            <person name="Shetty S.A."/>
            <person name="Chowdhury S.P."/>
            <person name="Chaudhari B.L."/>
            <person name="Shouche Y.S."/>
        </authorList>
    </citation>
    <scope>NUCLEOTIDE SEQUENCE [LARGE SCALE GENOMIC DNA]</scope>
    <source>
        <strain evidence="6 7">PVAS-1</strain>
    </source>
</reference>
<feature type="region of interest" description="Disordered" evidence="4">
    <location>
        <begin position="313"/>
        <end position="414"/>
    </location>
</feature>
<gene>
    <name evidence="6" type="ORF">B277_13149</name>
</gene>
<evidence type="ECO:0000259" key="5">
    <source>
        <dbReference type="PROSITE" id="PS51184"/>
    </source>
</evidence>
<dbReference type="PATRIC" id="fig|1210046.3.peg.2523"/>
<proteinExistence type="predicted"/>
<evidence type="ECO:0000256" key="4">
    <source>
        <dbReference type="SAM" id="MobiDB-lite"/>
    </source>
</evidence>
<dbReference type="SMART" id="SM00558">
    <property type="entry name" value="JmjC"/>
    <property type="match status" value="1"/>
</dbReference>
<dbReference type="GO" id="GO:0046872">
    <property type="term" value="F:metal ion binding"/>
    <property type="evidence" value="ECO:0007669"/>
    <property type="project" value="UniProtKB-KW"/>
</dbReference>
<feature type="domain" description="JmjC" evidence="5">
    <location>
        <begin position="110"/>
        <end position="259"/>
    </location>
</feature>
<dbReference type="Gene3D" id="2.60.120.650">
    <property type="entry name" value="Cupin"/>
    <property type="match status" value="1"/>
</dbReference>
<evidence type="ECO:0000313" key="7">
    <source>
        <dbReference type="Proteomes" id="UP000004474"/>
    </source>
</evidence>
<dbReference type="STRING" id="1210046.B277_13149"/>
<dbReference type="GO" id="GO:0051864">
    <property type="term" value="F:histone H3K36 demethylase activity"/>
    <property type="evidence" value="ECO:0007669"/>
    <property type="project" value="TreeGrafter"/>
</dbReference>
<dbReference type="InterPro" id="IPR039994">
    <property type="entry name" value="NO66-like"/>
</dbReference>